<dbReference type="Gene3D" id="3.40.190.10">
    <property type="entry name" value="Periplasmic binding protein-like II"/>
    <property type="match status" value="2"/>
</dbReference>
<dbReference type="PROSITE" id="PS51257">
    <property type="entry name" value="PROKAR_LIPOPROTEIN"/>
    <property type="match status" value="1"/>
</dbReference>
<dbReference type="Proteomes" id="UP000223596">
    <property type="component" value="Unassembled WGS sequence"/>
</dbReference>
<comment type="caution">
    <text evidence="6">The sequence shown here is derived from an EMBL/GenBank/DDBJ whole genome shotgun (WGS) entry which is preliminary data.</text>
</comment>
<organism evidence="6 7">
    <name type="scientific">Acetivibrio thermocellus AD2</name>
    <dbReference type="NCBI Taxonomy" id="1138384"/>
    <lineage>
        <taxon>Bacteria</taxon>
        <taxon>Bacillati</taxon>
        <taxon>Bacillota</taxon>
        <taxon>Clostridia</taxon>
        <taxon>Eubacteriales</taxon>
        <taxon>Oscillospiraceae</taxon>
        <taxon>Acetivibrio</taxon>
    </lineage>
</organism>
<dbReference type="SUPFAM" id="SSF53850">
    <property type="entry name" value="Periplasmic binding protein-like II"/>
    <property type="match status" value="1"/>
</dbReference>
<evidence type="ECO:0000256" key="5">
    <source>
        <dbReference type="SAM" id="SignalP"/>
    </source>
</evidence>
<protein>
    <submittedName>
        <fullName evidence="6">Cellooligosaccharide-binding protein</fullName>
    </submittedName>
</protein>
<dbReference type="InterPro" id="IPR006059">
    <property type="entry name" value="SBP"/>
</dbReference>
<dbReference type="EMBL" id="PDBW01000001">
    <property type="protein sequence ID" value="PFH02474.1"/>
    <property type="molecule type" value="Genomic_DNA"/>
</dbReference>
<sequence length="459" mass="49972">MLKKVIALMLVAVMALSLAACGGGGGNTTTSPQPNDSQNSPDSGTKKDPVKLTMWIMPNSDTPDQDLLKVVKPFTDANPHITVEPTVVDWSAALTKITAAATSGEAPDITQVGSTWTAAIGAMEGALVELTGKIDTSAFVESTLQSAYIKGTDKMFGMPWFTETRALFYRKDACEKAGVNPETDFATWDKFKDALKKLNGIEVDGKKLAALGMPGKNDWNVVHNFSWWIYGAGGDFVNEEGTQATFSSENALKGIKFYSELAVEGLMDEPSLEKNTSDIESAFGDGAYATAFMGPWVISSYTKNKEENGNDLIDKIGVTMVPEGPAGRYAFMGGSNLVIFNSSKNKDEALELLKFFASKEAQVEYSKVSKMLPVVKAAYEDPYFEDSLMKVFKEQVDKYGKHYASVPGWASAEVIFSEGLSKIWDNVMEVDGAYSYDKTVQIVKDVESQINQILQETSK</sequence>
<dbReference type="Pfam" id="PF13416">
    <property type="entry name" value="SBP_bac_8"/>
    <property type="match status" value="1"/>
</dbReference>
<accession>A0AB36TEY4</accession>
<evidence type="ECO:0000256" key="1">
    <source>
        <dbReference type="ARBA" id="ARBA00008520"/>
    </source>
</evidence>
<dbReference type="CDD" id="cd14747">
    <property type="entry name" value="PBP2_MalE"/>
    <property type="match status" value="1"/>
</dbReference>
<dbReference type="GO" id="GO:0015768">
    <property type="term" value="P:maltose transport"/>
    <property type="evidence" value="ECO:0007669"/>
    <property type="project" value="TreeGrafter"/>
</dbReference>
<dbReference type="RefSeq" id="WP_003515593.1">
    <property type="nucleotide sequence ID" value="NZ_CP013828.1"/>
</dbReference>
<dbReference type="PANTHER" id="PTHR30061">
    <property type="entry name" value="MALTOSE-BINDING PERIPLASMIC PROTEIN"/>
    <property type="match status" value="1"/>
</dbReference>
<evidence type="ECO:0000256" key="2">
    <source>
        <dbReference type="ARBA" id="ARBA00022448"/>
    </source>
</evidence>
<name>A0AB36TEY4_ACETH</name>
<evidence type="ECO:0000313" key="7">
    <source>
        <dbReference type="Proteomes" id="UP000223596"/>
    </source>
</evidence>
<dbReference type="GO" id="GO:1901982">
    <property type="term" value="F:maltose binding"/>
    <property type="evidence" value="ECO:0007669"/>
    <property type="project" value="TreeGrafter"/>
</dbReference>
<gene>
    <name evidence="6" type="ORF">M972_111252</name>
</gene>
<feature type="signal peptide" evidence="5">
    <location>
        <begin position="1"/>
        <end position="19"/>
    </location>
</feature>
<keyword evidence="3 5" id="KW-0732">Signal</keyword>
<evidence type="ECO:0000313" key="6">
    <source>
        <dbReference type="EMBL" id="PFH02474.1"/>
    </source>
</evidence>
<keyword evidence="2" id="KW-0813">Transport</keyword>
<evidence type="ECO:0000256" key="3">
    <source>
        <dbReference type="ARBA" id="ARBA00022729"/>
    </source>
</evidence>
<feature type="compositionally biased region" description="Polar residues" evidence="4">
    <location>
        <begin position="28"/>
        <end position="43"/>
    </location>
</feature>
<feature type="region of interest" description="Disordered" evidence="4">
    <location>
        <begin position="24"/>
        <end position="48"/>
    </location>
</feature>
<evidence type="ECO:0000256" key="4">
    <source>
        <dbReference type="SAM" id="MobiDB-lite"/>
    </source>
</evidence>
<dbReference type="AlphaFoldDB" id="A0AB36TEY4"/>
<proteinExistence type="inferred from homology"/>
<dbReference type="GO" id="GO:0055052">
    <property type="term" value="C:ATP-binding cassette (ABC) transporter complex, substrate-binding subunit-containing"/>
    <property type="evidence" value="ECO:0007669"/>
    <property type="project" value="TreeGrafter"/>
</dbReference>
<reference evidence="6 7" key="1">
    <citation type="submission" date="2017-09" db="EMBL/GenBank/DDBJ databases">
        <title>Evaluation of Pacific Biosciences Sequencing Technology to Finishing C. thermocellum Genome Sequences.</title>
        <authorList>
            <person name="Brown S."/>
        </authorList>
    </citation>
    <scope>NUCLEOTIDE SEQUENCE [LARGE SCALE GENOMIC DNA]</scope>
    <source>
        <strain evidence="6 7">AD2</strain>
    </source>
</reference>
<dbReference type="PANTHER" id="PTHR30061:SF50">
    <property type="entry name" value="MALTOSE_MALTODEXTRIN-BINDING PERIPLASMIC PROTEIN"/>
    <property type="match status" value="1"/>
</dbReference>
<feature type="chain" id="PRO_5044205052" evidence="5">
    <location>
        <begin position="20"/>
        <end position="459"/>
    </location>
</feature>
<comment type="similarity">
    <text evidence="1">Belongs to the bacterial solute-binding protein 1 family.</text>
</comment>
<dbReference type="GO" id="GO:0042956">
    <property type="term" value="P:maltodextrin transmembrane transport"/>
    <property type="evidence" value="ECO:0007669"/>
    <property type="project" value="TreeGrafter"/>
</dbReference>